<evidence type="ECO:0000256" key="1">
    <source>
        <dbReference type="SAM" id="MobiDB-lite"/>
    </source>
</evidence>
<feature type="compositionally biased region" description="Basic and acidic residues" evidence="1">
    <location>
        <begin position="34"/>
        <end position="45"/>
    </location>
</feature>
<evidence type="ECO:0000313" key="2">
    <source>
        <dbReference type="EMBL" id="KAA1070610.1"/>
    </source>
</evidence>
<reference evidence="2 3" key="1">
    <citation type="submission" date="2019-05" db="EMBL/GenBank/DDBJ databases">
        <title>Emergence of the Ug99 lineage of the wheat stem rust pathogen through somatic hybridization.</title>
        <authorList>
            <person name="Li F."/>
            <person name="Upadhyaya N.M."/>
            <person name="Sperschneider J."/>
            <person name="Matny O."/>
            <person name="Nguyen-Phuc H."/>
            <person name="Mago R."/>
            <person name="Raley C."/>
            <person name="Miller M.E."/>
            <person name="Silverstein K.A.T."/>
            <person name="Henningsen E."/>
            <person name="Hirsch C.D."/>
            <person name="Visser B."/>
            <person name="Pretorius Z.A."/>
            <person name="Steffenson B.J."/>
            <person name="Schwessinger B."/>
            <person name="Dodds P.N."/>
            <person name="Figueroa M."/>
        </authorList>
    </citation>
    <scope>NUCLEOTIDE SEQUENCE [LARGE SCALE GENOMIC DNA]</scope>
    <source>
        <strain evidence="2">21-0</strain>
    </source>
</reference>
<dbReference type="EMBL" id="VSWC01000171">
    <property type="protein sequence ID" value="KAA1070610.1"/>
    <property type="molecule type" value="Genomic_DNA"/>
</dbReference>
<dbReference type="Proteomes" id="UP000324748">
    <property type="component" value="Unassembled WGS sequence"/>
</dbReference>
<proteinExistence type="predicted"/>
<accession>A0A5B0M3S3</accession>
<protein>
    <submittedName>
        <fullName evidence="2">Uncharacterized protein</fullName>
    </submittedName>
</protein>
<name>A0A5B0M3S3_PUCGR</name>
<organism evidence="2 3">
    <name type="scientific">Puccinia graminis f. sp. tritici</name>
    <dbReference type="NCBI Taxonomy" id="56615"/>
    <lineage>
        <taxon>Eukaryota</taxon>
        <taxon>Fungi</taxon>
        <taxon>Dikarya</taxon>
        <taxon>Basidiomycota</taxon>
        <taxon>Pucciniomycotina</taxon>
        <taxon>Pucciniomycetes</taxon>
        <taxon>Pucciniales</taxon>
        <taxon>Pucciniaceae</taxon>
        <taxon>Puccinia</taxon>
    </lineage>
</organism>
<feature type="compositionally biased region" description="Polar residues" evidence="1">
    <location>
        <begin position="1"/>
        <end position="27"/>
    </location>
</feature>
<gene>
    <name evidence="2" type="ORF">PGT21_017858</name>
</gene>
<keyword evidence="3" id="KW-1185">Reference proteome</keyword>
<dbReference type="AlphaFoldDB" id="A0A5B0M3S3"/>
<evidence type="ECO:0000313" key="3">
    <source>
        <dbReference type="Proteomes" id="UP000324748"/>
    </source>
</evidence>
<sequence>MEVKTLSNNNKVSLNTESSLVENNLNARPSKRSSLSERSSRRLTPEQELDLLDYSKETTSDTNSAPPQLSDFESLSNCLSKTTSDITYLGSGQQPLPT</sequence>
<feature type="compositionally biased region" description="Polar residues" evidence="1">
    <location>
        <begin position="60"/>
        <end position="73"/>
    </location>
</feature>
<comment type="caution">
    <text evidence="2">The sequence shown here is derived from an EMBL/GenBank/DDBJ whole genome shotgun (WGS) entry which is preliminary data.</text>
</comment>
<feature type="region of interest" description="Disordered" evidence="1">
    <location>
        <begin position="1"/>
        <end position="73"/>
    </location>
</feature>